<gene>
    <name evidence="1" type="ORF">PENFLA_c003G06144</name>
</gene>
<organism evidence="1 2">
    <name type="scientific">Penicillium flavigenum</name>
    <dbReference type="NCBI Taxonomy" id="254877"/>
    <lineage>
        <taxon>Eukaryota</taxon>
        <taxon>Fungi</taxon>
        <taxon>Dikarya</taxon>
        <taxon>Ascomycota</taxon>
        <taxon>Pezizomycotina</taxon>
        <taxon>Eurotiomycetes</taxon>
        <taxon>Eurotiomycetidae</taxon>
        <taxon>Eurotiales</taxon>
        <taxon>Aspergillaceae</taxon>
        <taxon>Penicillium</taxon>
    </lineage>
</organism>
<evidence type="ECO:0000313" key="1">
    <source>
        <dbReference type="EMBL" id="OQE30373.1"/>
    </source>
</evidence>
<accession>A0A1V6TXT1</accession>
<evidence type="ECO:0008006" key="3">
    <source>
        <dbReference type="Google" id="ProtNLM"/>
    </source>
</evidence>
<dbReference type="AlphaFoldDB" id="A0A1V6TXT1"/>
<evidence type="ECO:0000313" key="2">
    <source>
        <dbReference type="Proteomes" id="UP000191342"/>
    </source>
</evidence>
<dbReference type="Proteomes" id="UP000191342">
    <property type="component" value="Unassembled WGS sequence"/>
</dbReference>
<dbReference type="STRING" id="254877.A0A1V6TXT1"/>
<reference evidence="2" key="1">
    <citation type="journal article" date="2017" name="Nat. Microbiol.">
        <title>Global analysis of biosynthetic gene clusters reveals vast potential of secondary metabolite production in Penicillium species.</title>
        <authorList>
            <person name="Nielsen J.C."/>
            <person name="Grijseels S."/>
            <person name="Prigent S."/>
            <person name="Ji B."/>
            <person name="Dainat J."/>
            <person name="Nielsen K.F."/>
            <person name="Frisvad J.C."/>
            <person name="Workman M."/>
            <person name="Nielsen J."/>
        </authorList>
    </citation>
    <scope>NUCLEOTIDE SEQUENCE [LARGE SCALE GENOMIC DNA]</scope>
    <source>
        <strain evidence="2">IBT 14082</strain>
    </source>
</reference>
<dbReference type="OrthoDB" id="268428at2759"/>
<protein>
    <recommendedName>
        <fullName evidence="3">BTB domain-containing protein</fullName>
    </recommendedName>
</protein>
<dbReference type="Gene3D" id="3.30.710.10">
    <property type="entry name" value="Potassium Channel Kv1.1, Chain A"/>
    <property type="match status" value="1"/>
</dbReference>
<name>A0A1V6TXT1_9EURO</name>
<keyword evidence="2" id="KW-1185">Reference proteome</keyword>
<dbReference type="EMBL" id="MLQL01000003">
    <property type="protein sequence ID" value="OQE30373.1"/>
    <property type="molecule type" value="Genomic_DNA"/>
</dbReference>
<dbReference type="SUPFAM" id="SSF54695">
    <property type="entry name" value="POZ domain"/>
    <property type="match status" value="1"/>
</dbReference>
<dbReference type="InterPro" id="IPR011333">
    <property type="entry name" value="SKP1/BTB/POZ_sf"/>
</dbReference>
<comment type="caution">
    <text evidence="1">The sequence shown here is derived from an EMBL/GenBank/DDBJ whole genome shotgun (WGS) entry which is preliminary data.</text>
</comment>
<sequence length="357" mass="41991">MSFLFASPSDVTIIVIEEPSDNDDHKTKTAFFHVDRSKLIESSAYFQRIFSSRWARTENHKPTLRGDTIKGMEVMLGSIHGVDIKPESVSVADVWYTIKACNKYLLDPEKLRNWFARWIKYIRKERPESWEDEDFNRQLLFPCHFFDHIKAFQHVSKRLVYTTPGHITELAPTDSPSFEPMHMPAIVMQQLNAARGRLRTILQRSLFEDVNVTIDRVRCACAAEHIFSYMRELHRIGVRPLDSDIHKNCVREILDRLAAFDENKMKMANRQPPVQICSVCSRSWKPIVQYARRQVEGYFDGLCLDCMKNHPNEDSEYWALGTRRVYDSTCRISHGEPTWYFSFMGRRDRSPYRMQHE</sequence>
<proteinExistence type="predicted"/>